<feature type="domain" description="Galactosyltransferase C-terminal" evidence="4">
    <location>
        <begin position="159"/>
        <end position="215"/>
    </location>
</feature>
<reference evidence="5" key="2">
    <citation type="submission" date="2024-10" db="UniProtKB">
        <authorList>
            <consortium name="EnsemblProtists"/>
        </authorList>
    </citation>
    <scope>IDENTIFICATION</scope>
</reference>
<dbReference type="OMA" id="TSNIERW"/>
<dbReference type="SUPFAM" id="SSF53448">
    <property type="entry name" value="Nucleotide-diphospho-sugar transferases"/>
    <property type="match status" value="1"/>
</dbReference>
<dbReference type="eggNOG" id="KOG3736">
    <property type="taxonomic scope" value="Eukaryota"/>
</dbReference>
<dbReference type="Pfam" id="PF00535">
    <property type="entry name" value="Glycos_transf_2"/>
    <property type="match status" value="1"/>
</dbReference>
<dbReference type="Gene3D" id="3.90.550.10">
    <property type="entry name" value="Spore Coat Polysaccharide Biosynthesis Protein SpsA, Chain A"/>
    <property type="match status" value="1"/>
</dbReference>
<evidence type="ECO:0000313" key="6">
    <source>
        <dbReference type="Proteomes" id="UP000013827"/>
    </source>
</evidence>
<dbReference type="AlphaFoldDB" id="A0A0D3K186"/>
<dbReference type="PANTHER" id="PTHR11675:SF126">
    <property type="entry name" value="RICIN B LECTIN DOMAIN-CONTAINING PROTEIN"/>
    <property type="match status" value="1"/>
</dbReference>
<reference evidence="6" key="1">
    <citation type="journal article" date="2013" name="Nature">
        <title>Pan genome of the phytoplankton Emiliania underpins its global distribution.</title>
        <authorList>
            <person name="Read B.A."/>
            <person name="Kegel J."/>
            <person name="Klute M.J."/>
            <person name="Kuo A."/>
            <person name="Lefebvre S.C."/>
            <person name="Maumus F."/>
            <person name="Mayer C."/>
            <person name="Miller J."/>
            <person name="Monier A."/>
            <person name="Salamov A."/>
            <person name="Young J."/>
            <person name="Aguilar M."/>
            <person name="Claverie J.M."/>
            <person name="Frickenhaus S."/>
            <person name="Gonzalez K."/>
            <person name="Herman E.K."/>
            <person name="Lin Y.C."/>
            <person name="Napier J."/>
            <person name="Ogata H."/>
            <person name="Sarno A.F."/>
            <person name="Shmutz J."/>
            <person name="Schroeder D."/>
            <person name="de Vargas C."/>
            <person name="Verret F."/>
            <person name="von Dassow P."/>
            <person name="Valentin K."/>
            <person name="Van de Peer Y."/>
            <person name="Wheeler G."/>
            <person name="Dacks J.B."/>
            <person name="Delwiche C.F."/>
            <person name="Dyhrman S.T."/>
            <person name="Glockner G."/>
            <person name="John U."/>
            <person name="Richards T."/>
            <person name="Worden A.Z."/>
            <person name="Zhang X."/>
            <person name="Grigoriev I.V."/>
            <person name="Allen A.E."/>
            <person name="Bidle K."/>
            <person name="Borodovsky M."/>
            <person name="Bowler C."/>
            <person name="Brownlee C."/>
            <person name="Cock J.M."/>
            <person name="Elias M."/>
            <person name="Gladyshev V.N."/>
            <person name="Groth M."/>
            <person name="Guda C."/>
            <person name="Hadaegh A."/>
            <person name="Iglesias-Rodriguez M.D."/>
            <person name="Jenkins J."/>
            <person name="Jones B.M."/>
            <person name="Lawson T."/>
            <person name="Leese F."/>
            <person name="Lindquist E."/>
            <person name="Lobanov A."/>
            <person name="Lomsadze A."/>
            <person name="Malik S.B."/>
            <person name="Marsh M.E."/>
            <person name="Mackinder L."/>
            <person name="Mock T."/>
            <person name="Mueller-Roeber B."/>
            <person name="Pagarete A."/>
            <person name="Parker M."/>
            <person name="Probert I."/>
            <person name="Quesneville H."/>
            <person name="Raines C."/>
            <person name="Rensing S.A."/>
            <person name="Riano-Pachon D.M."/>
            <person name="Richier S."/>
            <person name="Rokitta S."/>
            <person name="Shiraiwa Y."/>
            <person name="Soanes D.M."/>
            <person name="van der Giezen M."/>
            <person name="Wahlund T.M."/>
            <person name="Williams B."/>
            <person name="Wilson W."/>
            <person name="Wolfe G."/>
            <person name="Wurch L.L."/>
        </authorList>
    </citation>
    <scope>NUCLEOTIDE SEQUENCE</scope>
</reference>
<evidence type="ECO:0008006" key="7">
    <source>
        <dbReference type="Google" id="ProtNLM"/>
    </source>
</evidence>
<evidence type="ECO:0000256" key="2">
    <source>
        <dbReference type="ARBA" id="ARBA00023157"/>
    </source>
</evidence>
<dbReference type="STRING" id="2903.R1F2U6"/>
<evidence type="ECO:0000256" key="1">
    <source>
        <dbReference type="ARBA" id="ARBA00022679"/>
    </source>
</evidence>
<sequence>MTADVSVVLPCAYEYEYAARTVRSVSAATPPEILREIVVVDDGSTPPLRIPEPARWKAFVVRLEKTGGLIRARIAGAAAATGAVIIFFDCHVRPMDGYWRGLLAPIEADYRVATVPTVTRLDAATWQPVGSPTRGGAKCYLTFDADFKWTFDATDDVPIMSGGLLAISRRWWNETGGYDSSMLGWGGENIDLSLRIWRCGGAIKAAKESYVAHMYREQGKPKTAARFRVPKGAPTRNRATSARAHFGRLWAKTAAFPLFEAHRLAPPDTSNIERWALASLRCQSFEWYLRRFEYIYRDAGVLPGSIFQLEGGGRTCLSSTTAEPVRGMGQAYPEALRALPCNATDPRQWWHESNRNETGRCCSGLRLWN</sequence>
<dbReference type="GO" id="GO:0004653">
    <property type="term" value="F:polypeptide N-acetylgalactosaminyltransferase activity"/>
    <property type="evidence" value="ECO:0007669"/>
    <property type="project" value="TreeGrafter"/>
</dbReference>
<keyword evidence="6" id="KW-1185">Reference proteome</keyword>
<dbReference type="InterPro" id="IPR027791">
    <property type="entry name" value="Galactosyl_T_C"/>
</dbReference>
<keyword evidence="1" id="KW-0808">Transferase</keyword>
<dbReference type="PaxDb" id="2903-EOD29521"/>
<evidence type="ECO:0000259" key="4">
    <source>
        <dbReference type="Pfam" id="PF02709"/>
    </source>
</evidence>
<dbReference type="PANTHER" id="PTHR11675">
    <property type="entry name" value="N-ACETYLGALACTOSAMINYLTRANSFERASE"/>
    <property type="match status" value="1"/>
</dbReference>
<keyword evidence="2" id="KW-1015">Disulfide bond</keyword>
<protein>
    <recommendedName>
        <fullName evidence="7">Glycosyltransferase 2-like domain-containing protein</fullName>
    </recommendedName>
</protein>
<accession>A0A0D3K186</accession>
<organism evidence="5 6">
    <name type="scientific">Emiliania huxleyi (strain CCMP1516)</name>
    <dbReference type="NCBI Taxonomy" id="280463"/>
    <lineage>
        <taxon>Eukaryota</taxon>
        <taxon>Haptista</taxon>
        <taxon>Haptophyta</taxon>
        <taxon>Prymnesiophyceae</taxon>
        <taxon>Isochrysidales</taxon>
        <taxon>Noelaerhabdaceae</taxon>
        <taxon>Emiliania</taxon>
    </lineage>
</organism>
<dbReference type="RefSeq" id="XP_005781950.1">
    <property type="nucleotide sequence ID" value="XM_005781893.1"/>
</dbReference>
<name>A0A0D3K186_EMIH1</name>
<dbReference type="HOGENOM" id="CLU_042866_0_0_1"/>
<dbReference type="Proteomes" id="UP000013827">
    <property type="component" value="Unassembled WGS sequence"/>
</dbReference>
<evidence type="ECO:0000259" key="3">
    <source>
        <dbReference type="Pfam" id="PF00535"/>
    </source>
</evidence>
<proteinExistence type="predicted"/>
<dbReference type="InterPro" id="IPR029044">
    <property type="entry name" value="Nucleotide-diphossugar_trans"/>
</dbReference>
<dbReference type="GeneID" id="17274794"/>
<dbReference type="Pfam" id="PF02709">
    <property type="entry name" value="Glyco_transf_7C"/>
    <property type="match status" value="1"/>
</dbReference>
<dbReference type="InterPro" id="IPR001173">
    <property type="entry name" value="Glyco_trans_2-like"/>
</dbReference>
<dbReference type="KEGG" id="ehx:EMIHUDRAFT_365849"/>
<feature type="domain" description="Glycosyltransferase 2-like" evidence="3">
    <location>
        <begin position="6"/>
        <end position="127"/>
    </location>
</feature>
<dbReference type="EnsemblProtists" id="EOD29521">
    <property type="protein sequence ID" value="EOD29521"/>
    <property type="gene ID" value="EMIHUDRAFT_365849"/>
</dbReference>
<evidence type="ECO:0000313" key="5">
    <source>
        <dbReference type="EnsemblProtists" id="EOD29521"/>
    </source>
</evidence>
<dbReference type="GO" id="GO:0006493">
    <property type="term" value="P:protein O-linked glycosylation"/>
    <property type="evidence" value="ECO:0007669"/>
    <property type="project" value="TreeGrafter"/>
</dbReference>